<accession>A0A450XPW6</accession>
<keyword evidence="2" id="KW-0560">Oxidoreductase</keyword>
<dbReference type="PANTHER" id="PTHR44196">
    <property type="entry name" value="DEHYDROGENASE/REDUCTASE SDR FAMILY MEMBER 7B"/>
    <property type="match status" value="1"/>
</dbReference>
<dbReference type="CDD" id="cd05332">
    <property type="entry name" value="11beta-HSD1_like_SDR_c"/>
    <property type="match status" value="1"/>
</dbReference>
<feature type="domain" description="Ketoreductase" evidence="4">
    <location>
        <begin position="21"/>
        <end position="207"/>
    </location>
</feature>
<evidence type="ECO:0000313" key="6">
    <source>
        <dbReference type="EMBL" id="VFK31307.1"/>
    </source>
</evidence>
<protein>
    <submittedName>
        <fullName evidence="6">Short-chain dehydrogenase</fullName>
    </submittedName>
</protein>
<evidence type="ECO:0000256" key="3">
    <source>
        <dbReference type="RuleBase" id="RU000363"/>
    </source>
</evidence>
<evidence type="ECO:0000313" key="5">
    <source>
        <dbReference type="EMBL" id="VFK15671.1"/>
    </source>
</evidence>
<dbReference type="PROSITE" id="PS00061">
    <property type="entry name" value="ADH_SHORT"/>
    <property type="match status" value="1"/>
</dbReference>
<dbReference type="EMBL" id="CAADFM010000130">
    <property type="protein sequence ID" value="VFK15671.1"/>
    <property type="molecule type" value="Genomic_DNA"/>
</dbReference>
<organism evidence="6">
    <name type="scientific">Candidatus Kentrum sp. LPFa</name>
    <dbReference type="NCBI Taxonomy" id="2126335"/>
    <lineage>
        <taxon>Bacteria</taxon>
        <taxon>Pseudomonadati</taxon>
        <taxon>Pseudomonadota</taxon>
        <taxon>Gammaproteobacteria</taxon>
        <taxon>Candidatus Kentrum</taxon>
    </lineage>
</organism>
<dbReference type="NCBIfam" id="NF004825">
    <property type="entry name" value="PRK06181.1"/>
    <property type="match status" value="1"/>
</dbReference>
<dbReference type="SMART" id="SM00822">
    <property type="entry name" value="PKS_KR"/>
    <property type="match status" value="1"/>
</dbReference>
<evidence type="ECO:0000256" key="1">
    <source>
        <dbReference type="ARBA" id="ARBA00006484"/>
    </source>
</evidence>
<dbReference type="SUPFAM" id="SSF51735">
    <property type="entry name" value="NAD(P)-binding Rossmann-fold domains"/>
    <property type="match status" value="1"/>
</dbReference>
<gene>
    <name evidence="5" type="ORF">BECKLPF1236A_GA0070988_101308</name>
    <name evidence="6" type="ORF">BECKLPF1236C_GA0070990_101348</name>
</gene>
<dbReference type="EMBL" id="CAADFP010000134">
    <property type="protein sequence ID" value="VFK31307.1"/>
    <property type="molecule type" value="Genomic_DNA"/>
</dbReference>
<dbReference type="InterPro" id="IPR036291">
    <property type="entry name" value="NAD(P)-bd_dom_sf"/>
</dbReference>
<dbReference type="Gene3D" id="3.40.50.720">
    <property type="entry name" value="NAD(P)-binding Rossmann-like Domain"/>
    <property type="match status" value="1"/>
</dbReference>
<dbReference type="PRINTS" id="PR00081">
    <property type="entry name" value="GDHRDH"/>
</dbReference>
<dbReference type="InterPro" id="IPR002347">
    <property type="entry name" value="SDR_fam"/>
</dbReference>
<dbReference type="InterPro" id="IPR020904">
    <property type="entry name" value="Sc_DH/Rdtase_CS"/>
</dbReference>
<dbReference type="GO" id="GO:0016491">
    <property type="term" value="F:oxidoreductase activity"/>
    <property type="evidence" value="ECO:0007669"/>
    <property type="project" value="UniProtKB-KW"/>
</dbReference>
<sequence length="281" mass="29922">MMAEDEREISKINDLMNPKGKIVWVTGASSGIGEALALRMAAEGARLILSARREDGLRKARKRCEEEGAQARILPLDLADLASLPAKADAAWALFGGVHILVNNGGIGQRATAMETNLHIDKTIMDVNYFGTIALTKAILPKMIGQGGGQIVVTSSVLGKFGVQTRSAYAASKHALHGFFDALRCEMAIAGHPIRITLICPGWVQTNLSLEALKGDGTRHGRMDAGQGKGMSPEEFAGKMCKAIAKGKDEVVIGGIEARGVSVKRLFPSLLNKILPKVKVS</sequence>
<dbReference type="PANTHER" id="PTHR44196:SF1">
    <property type="entry name" value="DEHYDROGENASE_REDUCTASE SDR FAMILY MEMBER 7B"/>
    <property type="match status" value="1"/>
</dbReference>
<proteinExistence type="inferred from homology"/>
<dbReference type="InterPro" id="IPR057326">
    <property type="entry name" value="KR_dom"/>
</dbReference>
<evidence type="ECO:0000259" key="4">
    <source>
        <dbReference type="SMART" id="SM00822"/>
    </source>
</evidence>
<dbReference type="GO" id="GO:0016020">
    <property type="term" value="C:membrane"/>
    <property type="evidence" value="ECO:0007669"/>
    <property type="project" value="TreeGrafter"/>
</dbReference>
<dbReference type="Pfam" id="PF00106">
    <property type="entry name" value="adh_short"/>
    <property type="match status" value="1"/>
</dbReference>
<reference evidence="6" key="1">
    <citation type="submission" date="2019-02" db="EMBL/GenBank/DDBJ databases">
        <authorList>
            <person name="Gruber-Vodicka R. H."/>
            <person name="Seah K. B. B."/>
        </authorList>
    </citation>
    <scope>NUCLEOTIDE SEQUENCE</scope>
    <source>
        <strain evidence="5">BECK_S312</strain>
        <strain evidence="6">BECK_S426</strain>
    </source>
</reference>
<dbReference type="AlphaFoldDB" id="A0A450XPW6"/>
<dbReference type="PRINTS" id="PR00080">
    <property type="entry name" value="SDRFAMILY"/>
</dbReference>
<comment type="similarity">
    <text evidence="1 3">Belongs to the short-chain dehydrogenases/reductases (SDR) family.</text>
</comment>
<evidence type="ECO:0000256" key="2">
    <source>
        <dbReference type="ARBA" id="ARBA00023002"/>
    </source>
</evidence>
<name>A0A450XPW6_9GAMM</name>